<keyword evidence="3" id="KW-0812">Transmembrane</keyword>
<organism evidence="10 11">
    <name type="scientific">Malus domestica</name>
    <name type="common">Apple</name>
    <name type="synonym">Pyrus malus</name>
    <dbReference type="NCBI Taxonomy" id="3750"/>
    <lineage>
        <taxon>Eukaryota</taxon>
        <taxon>Viridiplantae</taxon>
        <taxon>Streptophyta</taxon>
        <taxon>Embryophyta</taxon>
        <taxon>Tracheophyta</taxon>
        <taxon>Spermatophyta</taxon>
        <taxon>Magnoliopsida</taxon>
        <taxon>eudicotyledons</taxon>
        <taxon>Gunneridae</taxon>
        <taxon>Pentapetalae</taxon>
        <taxon>rosids</taxon>
        <taxon>fabids</taxon>
        <taxon>Rosales</taxon>
        <taxon>Rosaceae</taxon>
        <taxon>Amygdaloideae</taxon>
        <taxon>Maleae</taxon>
        <taxon>Malus</taxon>
    </lineage>
</organism>
<dbReference type="Gene3D" id="3.80.10.10">
    <property type="entry name" value="Ribonuclease Inhibitor"/>
    <property type="match status" value="2"/>
</dbReference>
<dbReference type="Pfam" id="PF13855">
    <property type="entry name" value="LRR_8"/>
    <property type="match status" value="1"/>
</dbReference>
<keyword evidence="8" id="KW-0325">Glycoprotein</keyword>
<dbReference type="InterPro" id="IPR032675">
    <property type="entry name" value="LRR_dom_sf"/>
</dbReference>
<dbReference type="AlphaFoldDB" id="A0A498JYJ2"/>
<evidence type="ECO:0000256" key="5">
    <source>
        <dbReference type="ARBA" id="ARBA00022737"/>
    </source>
</evidence>
<sequence>MYMPNFTIGAVATKSNISTDESALSALKAHVTSDPQNILTTNWSTSNSNICSWIGVTCSLRHLRVTALNLSYMNLTGTIPPHLGNLSFLVRLEFGNNSFHGTLPQELSRLRRLTRVSFANNIFVGTIPSWFGSLSKLQRMRLNEIPKEMGFLDQLEDLYMQFNALKGPLPMAVFNISTLTTLTVYKNSLIGSIPDNICQHLPNIQVLHLGSNQFSGPLPSKLGQCKGLGILLMGENNFTGTIPKNIGNLTQLTALYLGFNNLTGTIPNEIGNLQNLETLTFGDNNLNGLVPATIFNISMIREIGLSESSRMVLV</sequence>
<evidence type="ECO:0000313" key="11">
    <source>
        <dbReference type="Proteomes" id="UP000290289"/>
    </source>
</evidence>
<feature type="domain" description="Leucine-rich repeat-containing N-terminal plant-type" evidence="9">
    <location>
        <begin position="18"/>
        <end position="59"/>
    </location>
</feature>
<dbReference type="InterPro" id="IPR001611">
    <property type="entry name" value="Leu-rich_rpt"/>
</dbReference>
<comment type="subcellular location">
    <subcellularLocation>
        <location evidence="1">Membrane</location>
        <topology evidence="1">Single-pass membrane protein</topology>
    </subcellularLocation>
</comment>
<evidence type="ECO:0000256" key="1">
    <source>
        <dbReference type="ARBA" id="ARBA00004167"/>
    </source>
</evidence>
<dbReference type="Pfam" id="PF00560">
    <property type="entry name" value="LRR_1"/>
    <property type="match status" value="3"/>
</dbReference>
<comment type="caution">
    <text evidence="10">The sequence shown here is derived from an EMBL/GenBank/DDBJ whole genome shotgun (WGS) entry which is preliminary data.</text>
</comment>
<protein>
    <recommendedName>
        <fullName evidence="9">Leucine-rich repeat-containing N-terminal plant-type domain-containing protein</fullName>
    </recommendedName>
</protein>
<proteinExistence type="predicted"/>
<reference evidence="10 11" key="1">
    <citation type="submission" date="2018-10" db="EMBL/GenBank/DDBJ databases">
        <title>A high-quality apple genome assembly.</title>
        <authorList>
            <person name="Hu J."/>
        </authorList>
    </citation>
    <scope>NUCLEOTIDE SEQUENCE [LARGE SCALE GENOMIC DNA]</scope>
    <source>
        <strain evidence="11">cv. HFTH1</strain>
        <tissue evidence="10">Young leaf</tissue>
    </source>
</reference>
<keyword evidence="4" id="KW-0732">Signal</keyword>
<name>A0A498JYJ2_MALDO</name>
<evidence type="ECO:0000256" key="6">
    <source>
        <dbReference type="ARBA" id="ARBA00022989"/>
    </source>
</evidence>
<dbReference type="SUPFAM" id="SSF52058">
    <property type="entry name" value="L domain-like"/>
    <property type="match status" value="1"/>
</dbReference>
<keyword evidence="11" id="KW-1185">Reference proteome</keyword>
<dbReference type="FunFam" id="3.80.10.10:FF:000041">
    <property type="entry name" value="LRR receptor-like serine/threonine-protein kinase ERECTA"/>
    <property type="match status" value="1"/>
</dbReference>
<dbReference type="PANTHER" id="PTHR48057">
    <property type="entry name" value="LEUCINE-RICH REPEAT SERINE/THREONINE-PROTEIN KINASE 1"/>
    <property type="match status" value="1"/>
</dbReference>
<keyword evidence="7" id="KW-0472">Membrane</keyword>
<keyword evidence="6" id="KW-1133">Transmembrane helix</keyword>
<dbReference type="Pfam" id="PF08263">
    <property type="entry name" value="LRRNT_2"/>
    <property type="match status" value="1"/>
</dbReference>
<evidence type="ECO:0000256" key="3">
    <source>
        <dbReference type="ARBA" id="ARBA00022692"/>
    </source>
</evidence>
<evidence type="ECO:0000256" key="7">
    <source>
        <dbReference type="ARBA" id="ARBA00023136"/>
    </source>
</evidence>
<gene>
    <name evidence="10" type="ORF">DVH24_011398</name>
</gene>
<dbReference type="EMBL" id="RDQH01000331">
    <property type="protein sequence ID" value="RXH99073.1"/>
    <property type="molecule type" value="Genomic_DNA"/>
</dbReference>
<dbReference type="InterPro" id="IPR013210">
    <property type="entry name" value="LRR_N_plant-typ"/>
</dbReference>
<keyword evidence="2" id="KW-0433">Leucine-rich repeat</keyword>
<accession>A0A498JYJ2</accession>
<dbReference type="InterPro" id="IPR052595">
    <property type="entry name" value="LRRC69/RLP"/>
</dbReference>
<evidence type="ECO:0000313" key="10">
    <source>
        <dbReference type="EMBL" id="RXH99073.1"/>
    </source>
</evidence>
<dbReference type="STRING" id="3750.A0A498JYJ2"/>
<evidence type="ECO:0000259" key="9">
    <source>
        <dbReference type="Pfam" id="PF08263"/>
    </source>
</evidence>
<keyword evidence="5" id="KW-0677">Repeat</keyword>
<dbReference type="FunFam" id="3.80.10.10:FF:000129">
    <property type="entry name" value="Leucine-rich repeat receptor-like kinase"/>
    <property type="match status" value="1"/>
</dbReference>
<dbReference type="Proteomes" id="UP000290289">
    <property type="component" value="Chromosome 5"/>
</dbReference>
<evidence type="ECO:0000256" key="4">
    <source>
        <dbReference type="ARBA" id="ARBA00022729"/>
    </source>
</evidence>
<dbReference type="GO" id="GO:0016020">
    <property type="term" value="C:membrane"/>
    <property type="evidence" value="ECO:0007669"/>
    <property type="project" value="UniProtKB-SubCell"/>
</dbReference>
<dbReference type="PANTHER" id="PTHR48057:SF26">
    <property type="entry name" value="LRR RECEPTOR-LIKE KINASE"/>
    <property type="match status" value="1"/>
</dbReference>
<evidence type="ECO:0000256" key="2">
    <source>
        <dbReference type="ARBA" id="ARBA00022614"/>
    </source>
</evidence>
<evidence type="ECO:0000256" key="8">
    <source>
        <dbReference type="ARBA" id="ARBA00023180"/>
    </source>
</evidence>